<organism evidence="1 2">
    <name type="scientific">Coccomyxa viridis</name>
    <dbReference type="NCBI Taxonomy" id="1274662"/>
    <lineage>
        <taxon>Eukaryota</taxon>
        <taxon>Viridiplantae</taxon>
        <taxon>Chlorophyta</taxon>
        <taxon>core chlorophytes</taxon>
        <taxon>Trebouxiophyceae</taxon>
        <taxon>Trebouxiophyceae incertae sedis</taxon>
        <taxon>Coccomyxaceae</taxon>
        <taxon>Coccomyxa</taxon>
    </lineage>
</organism>
<dbReference type="Proteomes" id="UP001497392">
    <property type="component" value="Unassembled WGS sequence"/>
</dbReference>
<evidence type="ECO:0000313" key="2">
    <source>
        <dbReference type="Proteomes" id="UP001497392"/>
    </source>
</evidence>
<accession>A0ABP1GDY9</accession>
<name>A0ABP1GDY9_9CHLO</name>
<keyword evidence="2" id="KW-1185">Reference proteome</keyword>
<dbReference type="EMBL" id="CAXHTA020000020">
    <property type="protein sequence ID" value="CAL5229472.1"/>
    <property type="molecule type" value="Genomic_DNA"/>
</dbReference>
<gene>
    <name evidence="1" type="primary">g12800</name>
    <name evidence="1" type="ORF">VP750_LOCUS11378</name>
</gene>
<reference evidence="1 2" key="1">
    <citation type="submission" date="2024-06" db="EMBL/GenBank/DDBJ databases">
        <authorList>
            <person name="Kraege A."/>
            <person name="Thomma B."/>
        </authorList>
    </citation>
    <scope>NUCLEOTIDE SEQUENCE [LARGE SCALE GENOMIC DNA]</scope>
</reference>
<sequence>MDSQSEGVEAVPAFEEFIPLHTNEQKVVAALLVVMRRAMKAGIAAVTATRQVLVSNHPATRDFLDMLPDEGKLPSREWLEGLASFFLGGSGWLGLIEELCATAQC</sequence>
<evidence type="ECO:0000313" key="1">
    <source>
        <dbReference type="EMBL" id="CAL5229472.1"/>
    </source>
</evidence>
<protein>
    <submittedName>
        <fullName evidence="1">G12800 protein</fullName>
    </submittedName>
</protein>
<proteinExistence type="predicted"/>
<comment type="caution">
    <text evidence="1">The sequence shown here is derived from an EMBL/GenBank/DDBJ whole genome shotgun (WGS) entry which is preliminary data.</text>
</comment>